<feature type="chain" id="PRO_5022711015" evidence="2">
    <location>
        <begin position="24"/>
        <end position="262"/>
    </location>
</feature>
<name>A0A5A7NZN0_STRAF</name>
<dbReference type="AlphaFoldDB" id="A0A5A7NZN0"/>
<keyword evidence="1" id="KW-0472">Membrane</keyword>
<keyword evidence="1" id="KW-0812">Transmembrane</keyword>
<keyword evidence="2" id="KW-0732">Signal</keyword>
<dbReference type="Proteomes" id="UP000325081">
    <property type="component" value="Unassembled WGS sequence"/>
</dbReference>
<keyword evidence="4" id="KW-1185">Reference proteome</keyword>
<keyword evidence="1" id="KW-1133">Transmembrane helix</keyword>
<feature type="signal peptide" evidence="2">
    <location>
        <begin position="1"/>
        <end position="23"/>
    </location>
</feature>
<evidence type="ECO:0000256" key="1">
    <source>
        <dbReference type="SAM" id="Phobius"/>
    </source>
</evidence>
<dbReference type="EMBL" id="BKCP01000558">
    <property type="protein sequence ID" value="GER25814.1"/>
    <property type="molecule type" value="Genomic_DNA"/>
</dbReference>
<gene>
    <name evidence="3" type="ORF">STAS_01429</name>
</gene>
<proteinExistence type="predicted"/>
<organism evidence="3 4">
    <name type="scientific">Striga asiatica</name>
    <name type="common">Asiatic witchweed</name>
    <name type="synonym">Buchnera asiatica</name>
    <dbReference type="NCBI Taxonomy" id="4170"/>
    <lineage>
        <taxon>Eukaryota</taxon>
        <taxon>Viridiplantae</taxon>
        <taxon>Streptophyta</taxon>
        <taxon>Embryophyta</taxon>
        <taxon>Tracheophyta</taxon>
        <taxon>Spermatophyta</taxon>
        <taxon>Magnoliopsida</taxon>
        <taxon>eudicotyledons</taxon>
        <taxon>Gunneridae</taxon>
        <taxon>Pentapetalae</taxon>
        <taxon>asterids</taxon>
        <taxon>lamiids</taxon>
        <taxon>Lamiales</taxon>
        <taxon>Orobanchaceae</taxon>
        <taxon>Buchnereae</taxon>
        <taxon>Striga</taxon>
    </lineage>
</organism>
<comment type="caution">
    <text evidence="3">The sequence shown here is derived from an EMBL/GenBank/DDBJ whole genome shotgun (WGS) entry which is preliminary data.</text>
</comment>
<accession>A0A5A7NZN0</accession>
<evidence type="ECO:0000313" key="3">
    <source>
        <dbReference type="EMBL" id="GER25814.1"/>
    </source>
</evidence>
<reference evidence="4" key="1">
    <citation type="journal article" date="2019" name="Curr. Biol.">
        <title>Genome Sequence of Striga asiatica Provides Insight into the Evolution of Plant Parasitism.</title>
        <authorList>
            <person name="Yoshida S."/>
            <person name="Kim S."/>
            <person name="Wafula E.K."/>
            <person name="Tanskanen J."/>
            <person name="Kim Y.M."/>
            <person name="Honaas L."/>
            <person name="Yang Z."/>
            <person name="Spallek T."/>
            <person name="Conn C.E."/>
            <person name="Ichihashi Y."/>
            <person name="Cheong K."/>
            <person name="Cui S."/>
            <person name="Der J.P."/>
            <person name="Gundlach H."/>
            <person name="Jiao Y."/>
            <person name="Hori C."/>
            <person name="Ishida J.K."/>
            <person name="Kasahara H."/>
            <person name="Kiba T."/>
            <person name="Kim M.S."/>
            <person name="Koo N."/>
            <person name="Laohavisit A."/>
            <person name="Lee Y.H."/>
            <person name="Lumba S."/>
            <person name="McCourt P."/>
            <person name="Mortimer J.C."/>
            <person name="Mutuku J.M."/>
            <person name="Nomura T."/>
            <person name="Sasaki-Sekimoto Y."/>
            <person name="Seto Y."/>
            <person name="Wang Y."/>
            <person name="Wakatake T."/>
            <person name="Sakakibara H."/>
            <person name="Demura T."/>
            <person name="Yamaguchi S."/>
            <person name="Yoneyama K."/>
            <person name="Manabe R.I."/>
            <person name="Nelson D.C."/>
            <person name="Schulman A.H."/>
            <person name="Timko M.P."/>
            <person name="dePamphilis C.W."/>
            <person name="Choi D."/>
            <person name="Shirasu K."/>
        </authorList>
    </citation>
    <scope>NUCLEOTIDE SEQUENCE [LARGE SCALE GENOMIC DNA]</scope>
    <source>
        <strain evidence="4">cv. UVA1</strain>
    </source>
</reference>
<evidence type="ECO:0000256" key="2">
    <source>
        <dbReference type="SAM" id="SignalP"/>
    </source>
</evidence>
<sequence>MSSLKIFTLCFLLMILLLIKTHAAVITFSPAPQPQLPISTFPMYGATPGSLRPQEAKCYSIKIEPHINQDGIILLDFSQKNVGPGAREGARKPRSRSHVCFSAKNAVPNAFVFLQELMATNSFALATTIGRPKGVDQNALETIGPIARMWKTTLAGGICFGIFFHILLGLFRISFQMLLLIGSRSKPNIFALVVVKNQKTADGLVLTILPLPAPEFCCLGSDFSTLTRETCRGGLSPAPPAVVAAAADWWRGNKKSVGKNLY</sequence>
<evidence type="ECO:0000313" key="4">
    <source>
        <dbReference type="Proteomes" id="UP000325081"/>
    </source>
</evidence>
<feature type="transmembrane region" description="Helical" evidence="1">
    <location>
        <begin position="154"/>
        <end position="175"/>
    </location>
</feature>
<protein>
    <submittedName>
        <fullName evidence="3">GA-stimulated transcript-like protein 7</fullName>
    </submittedName>
</protein>
<dbReference type="OrthoDB" id="1915803at2759"/>